<accession>A0A495QKU2</accession>
<reference evidence="5 6" key="1">
    <citation type="submission" date="2018-10" db="EMBL/GenBank/DDBJ databases">
        <title>Genomic Encyclopedia of Archaeal and Bacterial Type Strains, Phase II (KMG-II): from individual species to whole genera.</title>
        <authorList>
            <person name="Goeker M."/>
        </authorList>
    </citation>
    <scope>NUCLEOTIDE SEQUENCE [LARGE SCALE GENOMIC DNA]</scope>
    <source>
        <strain evidence="5 6">DSM 43383</strain>
    </source>
</reference>
<name>A0A495QKU2_9ACTN</name>
<keyword evidence="3" id="KW-0812">Transmembrane</keyword>
<feature type="region of interest" description="Disordered" evidence="2">
    <location>
        <begin position="34"/>
        <end position="117"/>
    </location>
</feature>
<keyword evidence="6" id="KW-1185">Reference proteome</keyword>
<organism evidence="5 6">
    <name type="scientific">Actinomadura pelletieri DSM 43383</name>
    <dbReference type="NCBI Taxonomy" id="1120940"/>
    <lineage>
        <taxon>Bacteria</taxon>
        <taxon>Bacillati</taxon>
        <taxon>Actinomycetota</taxon>
        <taxon>Actinomycetes</taxon>
        <taxon>Streptosporangiales</taxon>
        <taxon>Thermomonosporaceae</taxon>
        <taxon>Actinomadura</taxon>
    </lineage>
</organism>
<evidence type="ECO:0000256" key="2">
    <source>
        <dbReference type="SAM" id="MobiDB-lite"/>
    </source>
</evidence>
<dbReference type="InterPro" id="IPR003610">
    <property type="entry name" value="CBM5/12"/>
</dbReference>
<dbReference type="InterPro" id="IPR036573">
    <property type="entry name" value="CBM_sf_5/12"/>
</dbReference>
<evidence type="ECO:0000313" key="6">
    <source>
        <dbReference type="Proteomes" id="UP000274601"/>
    </source>
</evidence>
<dbReference type="GO" id="GO:0005576">
    <property type="term" value="C:extracellular region"/>
    <property type="evidence" value="ECO:0007669"/>
    <property type="project" value="InterPro"/>
</dbReference>
<feature type="domain" description="Chitin-binding type-3" evidence="4">
    <location>
        <begin position="117"/>
        <end position="163"/>
    </location>
</feature>
<evidence type="ECO:0000256" key="1">
    <source>
        <dbReference type="ARBA" id="ARBA00022801"/>
    </source>
</evidence>
<dbReference type="SUPFAM" id="SSF51055">
    <property type="entry name" value="Carbohydrate binding domain"/>
    <property type="match status" value="1"/>
</dbReference>
<sequence length="163" mass="16888">MIRLRQPTGLRWYVLLGVVQVIVLGAAVGYAARLSEDPGRSPGPVVTGAAPGVRASGEMTAPPVPVGPRRSGTVTPSPAAAVTPRTPAPTTSGVTSPPATSRSATPRPTPSQTRPTVAAWTAGVGYRPGDRVSHRGVSYVCRQGHIAQSDWQPQDTPNLWSPA</sequence>
<dbReference type="Gene3D" id="2.10.10.20">
    <property type="entry name" value="Carbohydrate-binding module superfamily 5/12"/>
    <property type="match status" value="1"/>
</dbReference>
<evidence type="ECO:0000256" key="3">
    <source>
        <dbReference type="SAM" id="Phobius"/>
    </source>
</evidence>
<dbReference type="GO" id="GO:0004553">
    <property type="term" value="F:hydrolase activity, hydrolyzing O-glycosyl compounds"/>
    <property type="evidence" value="ECO:0007669"/>
    <property type="project" value="InterPro"/>
</dbReference>
<evidence type="ECO:0000259" key="4">
    <source>
        <dbReference type="SMART" id="SM00495"/>
    </source>
</evidence>
<dbReference type="CDD" id="cd12214">
    <property type="entry name" value="ChiA1_BD"/>
    <property type="match status" value="1"/>
</dbReference>
<dbReference type="EMBL" id="RBWU01000004">
    <property type="protein sequence ID" value="RKS73200.1"/>
    <property type="molecule type" value="Genomic_DNA"/>
</dbReference>
<dbReference type="AlphaFoldDB" id="A0A495QKU2"/>
<comment type="caution">
    <text evidence="5">The sequence shown here is derived from an EMBL/GenBank/DDBJ whole genome shotgun (WGS) entry which is preliminary data.</text>
</comment>
<dbReference type="Proteomes" id="UP000274601">
    <property type="component" value="Unassembled WGS sequence"/>
</dbReference>
<dbReference type="RefSeq" id="WP_121435751.1">
    <property type="nucleotide sequence ID" value="NZ_RBWU01000004.1"/>
</dbReference>
<dbReference type="GO" id="GO:0030246">
    <property type="term" value="F:carbohydrate binding"/>
    <property type="evidence" value="ECO:0007669"/>
    <property type="project" value="InterPro"/>
</dbReference>
<feature type="transmembrane region" description="Helical" evidence="3">
    <location>
        <begin position="12"/>
        <end position="32"/>
    </location>
</feature>
<dbReference type="OrthoDB" id="9800887at2"/>
<feature type="compositionally biased region" description="Low complexity" evidence="2">
    <location>
        <begin position="73"/>
        <end position="116"/>
    </location>
</feature>
<proteinExistence type="predicted"/>
<keyword evidence="1" id="KW-0378">Hydrolase</keyword>
<keyword evidence="3" id="KW-1133">Transmembrane helix</keyword>
<dbReference type="GO" id="GO:0005975">
    <property type="term" value="P:carbohydrate metabolic process"/>
    <property type="evidence" value="ECO:0007669"/>
    <property type="project" value="InterPro"/>
</dbReference>
<gene>
    <name evidence="5" type="ORF">BZB76_3890</name>
</gene>
<keyword evidence="3" id="KW-0472">Membrane</keyword>
<evidence type="ECO:0000313" key="5">
    <source>
        <dbReference type="EMBL" id="RKS73200.1"/>
    </source>
</evidence>
<dbReference type="SMART" id="SM00495">
    <property type="entry name" value="ChtBD3"/>
    <property type="match status" value="1"/>
</dbReference>
<protein>
    <submittedName>
        <fullName evidence="5">Carbohydrate binding protein</fullName>
    </submittedName>
</protein>
<dbReference type="Pfam" id="PF02839">
    <property type="entry name" value="CBM_5_12"/>
    <property type="match status" value="1"/>
</dbReference>